<dbReference type="PANTHER" id="PTHR42789">
    <property type="entry name" value="D-ISOMER SPECIFIC 2-HYDROXYACID DEHYDROGENASE FAMILY PROTEIN (AFU_ORTHOLOGUE AFUA_6G10090)"/>
    <property type="match status" value="1"/>
</dbReference>
<keyword evidence="3" id="KW-0520">NAD</keyword>
<dbReference type="PANTHER" id="PTHR42789:SF1">
    <property type="entry name" value="D-ISOMER SPECIFIC 2-HYDROXYACID DEHYDROGENASE FAMILY PROTEIN (AFU_ORTHOLOGUE AFUA_6G10090)"/>
    <property type="match status" value="1"/>
</dbReference>
<protein>
    <submittedName>
        <fullName evidence="7">D-3-phosphoglycerate dehydrogenase</fullName>
    </submittedName>
</protein>
<reference evidence="7 8" key="1">
    <citation type="submission" date="2018-02" db="EMBL/GenBank/DDBJ databases">
        <title>Genomic Encyclopedia of Archaeal and Bacterial Type Strains, Phase II (KMG-II): from individual species to whole genera.</title>
        <authorList>
            <person name="Goeker M."/>
        </authorList>
    </citation>
    <scope>NUCLEOTIDE SEQUENCE [LARGE SCALE GENOMIC DNA]</scope>
    <source>
        <strain evidence="7 8">DSM 3808</strain>
    </source>
</reference>
<dbReference type="CDD" id="cd12173">
    <property type="entry name" value="PGDH_4"/>
    <property type="match status" value="1"/>
</dbReference>
<gene>
    <name evidence="7" type="ORF">BXY41_10177</name>
</gene>
<dbReference type="FunFam" id="3.40.50.720:FF:000203">
    <property type="entry name" value="D-3-phosphoglycerate dehydrogenase (SerA)"/>
    <property type="match status" value="1"/>
</dbReference>
<dbReference type="SUPFAM" id="SSF51735">
    <property type="entry name" value="NAD(P)-binding Rossmann-fold domains"/>
    <property type="match status" value="1"/>
</dbReference>
<dbReference type="InterPro" id="IPR006139">
    <property type="entry name" value="D-isomer_2_OHA_DH_cat_dom"/>
</dbReference>
<dbReference type="GO" id="GO:0016616">
    <property type="term" value="F:oxidoreductase activity, acting on the CH-OH group of donors, NAD or NADP as acceptor"/>
    <property type="evidence" value="ECO:0007669"/>
    <property type="project" value="InterPro"/>
</dbReference>
<dbReference type="SUPFAM" id="SSF52283">
    <property type="entry name" value="Formate/glycerate dehydrogenase catalytic domain-like"/>
    <property type="match status" value="1"/>
</dbReference>
<dbReference type="InterPro" id="IPR006140">
    <property type="entry name" value="D-isomer_DH_NAD-bd"/>
</dbReference>
<evidence type="ECO:0000313" key="8">
    <source>
        <dbReference type="Proteomes" id="UP000237749"/>
    </source>
</evidence>
<evidence type="ECO:0000256" key="4">
    <source>
        <dbReference type="RuleBase" id="RU003719"/>
    </source>
</evidence>
<evidence type="ECO:0000313" key="7">
    <source>
        <dbReference type="EMBL" id="PPK83020.1"/>
    </source>
</evidence>
<feature type="domain" description="D-isomer specific 2-hydroxyacid dehydrogenase catalytic" evidence="5">
    <location>
        <begin position="6"/>
        <end position="315"/>
    </location>
</feature>
<keyword evidence="2 4" id="KW-0560">Oxidoreductase</keyword>
<comment type="similarity">
    <text evidence="1 4">Belongs to the D-isomer specific 2-hydroxyacid dehydrogenase family.</text>
</comment>
<accession>A0A2S6HY68</accession>
<dbReference type="InterPro" id="IPR050857">
    <property type="entry name" value="D-2-hydroxyacid_DH"/>
</dbReference>
<dbReference type="Proteomes" id="UP000237749">
    <property type="component" value="Unassembled WGS sequence"/>
</dbReference>
<evidence type="ECO:0000256" key="3">
    <source>
        <dbReference type="ARBA" id="ARBA00023027"/>
    </source>
</evidence>
<dbReference type="InterPro" id="IPR036291">
    <property type="entry name" value="NAD(P)-bd_dom_sf"/>
</dbReference>
<organism evidence="7 8">
    <name type="scientific">Lacrimispora xylanisolvens</name>
    <dbReference type="NCBI Taxonomy" id="384636"/>
    <lineage>
        <taxon>Bacteria</taxon>
        <taxon>Bacillati</taxon>
        <taxon>Bacillota</taxon>
        <taxon>Clostridia</taxon>
        <taxon>Lachnospirales</taxon>
        <taxon>Lachnospiraceae</taxon>
        <taxon>Lacrimispora</taxon>
    </lineage>
</organism>
<feature type="domain" description="D-isomer specific 2-hydroxyacid dehydrogenase NAD-binding" evidence="6">
    <location>
        <begin position="107"/>
        <end position="283"/>
    </location>
</feature>
<proteinExistence type="inferred from homology"/>
<dbReference type="AlphaFoldDB" id="A0A2S6HY68"/>
<evidence type="ECO:0000259" key="6">
    <source>
        <dbReference type="Pfam" id="PF02826"/>
    </source>
</evidence>
<dbReference type="Pfam" id="PF00389">
    <property type="entry name" value="2-Hacid_dh"/>
    <property type="match status" value="1"/>
</dbReference>
<sequence>MFKVLVPRTISHTGTDYLTKKGCELILSAPKSGDDPVFEQCHAILTGPTRKFRYDKPLLDRCKNLKVISSFSAGVDYIDTVYAEKLGIQVTNSGNANSNAVAEHTIFFMLACAKNHDIMSEAVKKSDFSIRKDVFNIELSGLTLGLIGFGNIGKLVAKKAAMGFDMKVIVYDHHLTPDNAPAGVTPVSSPEEVYQNADFISLHVPFTEKNRHMIAREQLDMMKPSAVLINVSRGGLIQEDDLVQAVIDKKIKGAALDVFETEPLPADSALLKYSNIIVSPHCAANTREALDRMELFAAMDIYRVLNGERPEFPVNHPSFL</sequence>
<dbReference type="OrthoDB" id="9777288at2"/>
<dbReference type="EMBL" id="PTJA01000001">
    <property type="protein sequence ID" value="PPK83020.1"/>
    <property type="molecule type" value="Genomic_DNA"/>
</dbReference>
<dbReference type="Gene3D" id="3.40.50.720">
    <property type="entry name" value="NAD(P)-binding Rossmann-like Domain"/>
    <property type="match status" value="2"/>
</dbReference>
<name>A0A2S6HY68_9FIRM</name>
<dbReference type="Pfam" id="PF02826">
    <property type="entry name" value="2-Hacid_dh_C"/>
    <property type="match status" value="1"/>
</dbReference>
<evidence type="ECO:0000259" key="5">
    <source>
        <dbReference type="Pfam" id="PF00389"/>
    </source>
</evidence>
<dbReference type="RefSeq" id="WP_104433441.1">
    <property type="nucleotide sequence ID" value="NZ_PTJA01000001.1"/>
</dbReference>
<evidence type="ECO:0000256" key="1">
    <source>
        <dbReference type="ARBA" id="ARBA00005854"/>
    </source>
</evidence>
<evidence type="ECO:0000256" key="2">
    <source>
        <dbReference type="ARBA" id="ARBA00023002"/>
    </source>
</evidence>
<keyword evidence="8" id="KW-1185">Reference proteome</keyword>
<comment type="caution">
    <text evidence="7">The sequence shown here is derived from an EMBL/GenBank/DDBJ whole genome shotgun (WGS) entry which is preliminary data.</text>
</comment>
<dbReference type="GO" id="GO:0051287">
    <property type="term" value="F:NAD binding"/>
    <property type="evidence" value="ECO:0007669"/>
    <property type="project" value="InterPro"/>
</dbReference>